<dbReference type="PROSITE" id="PS00893">
    <property type="entry name" value="NUDIX_BOX"/>
    <property type="match status" value="1"/>
</dbReference>
<dbReference type="PANTHER" id="PTHR21340:SF0">
    <property type="entry name" value="BIS(5'-NUCLEOSYL)-TETRAPHOSPHATASE [ASYMMETRICAL]"/>
    <property type="match status" value="1"/>
</dbReference>
<accession>A0A0C2TRD1</accession>
<dbReference type="STRING" id="946122.A0A0C2TRD1"/>
<dbReference type="HOGENOM" id="CLU_037162_2_2_1"/>
<keyword evidence="1" id="KW-0378">Hydrolase</keyword>
<evidence type="ECO:0000256" key="1">
    <source>
        <dbReference type="ARBA" id="ARBA00022801"/>
    </source>
</evidence>
<dbReference type="PANTHER" id="PTHR21340">
    <property type="entry name" value="DIADENOSINE 5,5-P1,P4-TETRAPHOSPHATE PYROPHOSPHOHYDROLASE MUTT"/>
    <property type="match status" value="1"/>
</dbReference>
<name>A0A0C2TRD1_AMAMK</name>
<dbReference type="GO" id="GO:0006754">
    <property type="term" value="P:ATP biosynthetic process"/>
    <property type="evidence" value="ECO:0007669"/>
    <property type="project" value="TreeGrafter"/>
</dbReference>
<protein>
    <recommendedName>
        <fullName evidence="2">Nudix hydrolase domain-containing protein</fullName>
    </recommendedName>
</protein>
<proteinExistence type="predicted"/>
<keyword evidence="4" id="KW-1185">Reference proteome</keyword>
<dbReference type="EMBL" id="KN818225">
    <property type="protein sequence ID" value="KIL69849.1"/>
    <property type="molecule type" value="Genomic_DNA"/>
</dbReference>
<evidence type="ECO:0000259" key="2">
    <source>
        <dbReference type="PROSITE" id="PS51462"/>
    </source>
</evidence>
<dbReference type="SUPFAM" id="SSF55811">
    <property type="entry name" value="Nudix"/>
    <property type="match status" value="1"/>
</dbReference>
<dbReference type="Gene3D" id="3.90.79.10">
    <property type="entry name" value="Nucleoside Triphosphate Pyrophosphohydrolase"/>
    <property type="match status" value="1"/>
</dbReference>
<dbReference type="InterPro" id="IPR020084">
    <property type="entry name" value="NUDIX_hydrolase_CS"/>
</dbReference>
<dbReference type="AlphaFoldDB" id="A0A0C2TRD1"/>
<reference evidence="3 4" key="1">
    <citation type="submission" date="2014-04" db="EMBL/GenBank/DDBJ databases">
        <title>Evolutionary Origins and Diversification of the Mycorrhizal Mutualists.</title>
        <authorList>
            <consortium name="DOE Joint Genome Institute"/>
            <consortium name="Mycorrhizal Genomics Consortium"/>
            <person name="Kohler A."/>
            <person name="Kuo A."/>
            <person name="Nagy L.G."/>
            <person name="Floudas D."/>
            <person name="Copeland A."/>
            <person name="Barry K.W."/>
            <person name="Cichocki N."/>
            <person name="Veneault-Fourrey C."/>
            <person name="LaButti K."/>
            <person name="Lindquist E.A."/>
            <person name="Lipzen A."/>
            <person name="Lundell T."/>
            <person name="Morin E."/>
            <person name="Murat C."/>
            <person name="Riley R."/>
            <person name="Ohm R."/>
            <person name="Sun H."/>
            <person name="Tunlid A."/>
            <person name="Henrissat B."/>
            <person name="Grigoriev I.V."/>
            <person name="Hibbett D.S."/>
            <person name="Martin F."/>
        </authorList>
    </citation>
    <scope>NUCLEOTIDE SEQUENCE [LARGE SCALE GENOMIC DNA]</scope>
    <source>
        <strain evidence="3 4">Koide BX008</strain>
    </source>
</reference>
<evidence type="ECO:0000313" key="4">
    <source>
        <dbReference type="Proteomes" id="UP000054549"/>
    </source>
</evidence>
<dbReference type="OrthoDB" id="10259236at2759"/>
<gene>
    <name evidence="3" type="ORF">M378DRAFT_708474</name>
</gene>
<dbReference type="InterPro" id="IPR000086">
    <property type="entry name" value="NUDIX_hydrolase_dom"/>
</dbReference>
<dbReference type="InterPro" id="IPR015797">
    <property type="entry name" value="NUDIX_hydrolase-like_dom_sf"/>
</dbReference>
<dbReference type="Pfam" id="PF00293">
    <property type="entry name" value="NUDIX"/>
    <property type="match status" value="1"/>
</dbReference>
<dbReference type="InParanoid" id="A0A0C2TRD1"/>
<feature type="domain" description="Nudix hydrolase" evidence="2">
    <location>
        <begin position="10"/>
        <end position="172"/>
    </location>
</feature>
<evidence type="ECO:0000313" key="3">
    <source>
        <dbReference type="EMBL" id="KIL69849.1"/>
    </source>
</evidence>
<dbReference type="GO" id="GO:0006167">
    <property type="term" value="P:AMP biosynthetic process"/>
    <property type="evidence" value="ECO:0007669"/>
    <property type="project" value="TreeGrafter"/>
</dbReference>
<organism evidence="3 4">
    <name type="scientific">Amanita muscaria (strain Koide BX008)</name>
    <dbReference type="NCBI Taxonomy" id="946122"/>
    <lineage>
        <taxon>Eukaryota</taxon>
        <taxon>Fungi</taxon>
        <taxon>Dikarya</taxon>
        <taxon>Basidiomycota</taxon>
        <taxon>Agaricomycotina</taxon>
        <taxon>Agaricomycetes</taxon>
        <taxon>Agaricomycetidae</taxon>
        <taxon>Agaricales</taxon>
        <taxon>Pluteineae</taxon>
        <taxon>Amanitaceae</taxon>
        <taxon>Amanita</taxon>
    </lineage>
</organism>
<dbReference type="GO" id="GO:0004081">
    <property type="term" value="F:bis(5'-nucleosyl)-tetraphosphatase (asymmetrical) activity"/>
    <property type="evidence" value="ECO:0007669"/>
    <property type="project" value="TreeGrafter"/>
</dbReference>
<dbReference type="Proteomes" id="UP000054549">
    <property type="component" value="Unassembled WGS sequence"/>
</dbReference>
<sequence length="186" mass="21103">MSTDVWTSDSFVFAAGSVLFRRHLETQDLQICILHNPRNDKWCLPKGRKDRGESLETTAVRETFEETGYPCELLPCRMPTRAPAPNCRQRGAEVVDGAVEPFAVSVRPISRSATKGVKFISWYITKLKEDSQEKIAGTQTPWENYESVFMNVDIAVEHLDFRDDADIARKAVELVREAIEAKVLEL</sequence>
<dbReference type="InterPro" id="IPR051325">
    <property type="entry name" value="Nudix_hydrolase_domain"/>
</dbReference>
<dbReference type="PROSITE" id="PS51462">
    <property type="entry name" value="NUDIX"/>
    <property type="match status" value="1"/>
</dbReference>